<reference evidence="3" key="1">
    <citation type="submission" date="2017-09" db="EMBL/GenBank/DDBJ databases">
        <title>Genome evolution observed in wild isolates of Caulobacter crescentus.</title>
        <authorList>
            <person name="Ely B."/>
            <person name="Wilson K."/>
            <person name="Scott D."/>
        </authorList>
    </citation>
    <scope>NUCLEOTIDE SEQUENCE [LARGE SCALE GENOMIC DNA]</scope>
    <source>
        <strain evidence="3">CB13b1a</strain>
    </source>
</reference>
<dbReference type="AlphaFoldDB" id="A0A290MNJ9"/>
<evidence type="ECO:0000259" key="1">
    <source>
        <dbReference type="PROSITE" id="PS50943"/>
    </source>
</evidence>
<evidence type="ECO:0000313" key="3">
    <source>
        <dbReference type="Proteomes" id="UP000217311"/>
    </source>
</evidence>
<dbReference type="InterPro" id="IPR010982">
    <property type="entry name" value="Lambda_DNA-bd_dom_sf"/>
</dbReference>
<dbReference type="PROSITE" id="PS50943">
    <property type="entry name" value="HTH_CROC1"/>
    <property type="match status" value="1"/>
</dbReference>
<name>A0A290MNJ9_CAUVI</name>
<dbReference type="InterPro" id="IPR001387">
    <property type="entry name" value="Cro/C1-type_HTH"/>
</dbReference>
<gene>
    <name evidence="2" type="ORF">CA606_15150</name>
</gene>
<accession>A0A290MNJ9</accession>
<proteinExistence type="predicted"/>
<protein>
    <submittedName>
        <fullName evidence="2">XRE family transcriptional regulator</fullName>
    </submittedName>
</protein>
<dbReference type="Gene3D" id="1.10.260.40">
    <property type="entry name" value="lambda repressor-like DNA-binding domains"/>
    <property type="match status" value="1"/>
</dbReference>
<evidence type="ECO:0000313" key="2">
    <source>
        <dbReference type="EMBL" id="ATC33559.1"/>
    </source>
</evidence>
<dbReference type="GO" id="GO:0003677">
    <property type="term" value="F:DNA binding"/>
    <property type="evidence" value="ECO:0007669"/>
    <property type="project" value="InterPro"/>
</dbReference>
<dbReference type="SMART" id="SM00530">
    <property type="entry name" value="HTH_XRE"/>
    <property type="match status" value="1"/>
</dbReference>
<dbReference type="Proteomes" id="UP000217311">
    <property type="component" value="Chromosome"/>
</dbReference>
<dbReference type="Pfam" id="PF01381">
    <property type="entry name" value="HTH_3"/>
    <property type="match status" value="1"/>
</dbReference>
<dbReference type="SUPFAM" id="SSF47413">
    <property type="entry name" value="lambda repressor-like DNA-binding domains"/>
    <property type="match status" value="1"/>
</dbReference>
<organism evidence="2 3">
    <name type="scientific">Caulobacter vibrioides</name>
    <name type="common">Caulobacter crescentus</name>
    <dbReference type="NCBI Taxonomy" id="155892"/>
    <lineage>
        <taxon>Bacteria</taxon>
        <taxon>Pseudomonadati</taxon>
        <taxon>Pseudomonadota</taxon>
        <taxon>Alphaproteobacteria</taxon>
        <taxon>Caulobacterales</taxon>
        <taxon>Caulobacteraceae</taxon>
        <taxon>Caulobacter</taxon>
    </lineage>
</organism>
<sequence length="142" mass="15903">MSEPSDTERHPNPVDLHVGARIRMRRRILGVSQERLAEDLGLTFQQIQKYERGANRVSASKLYEIARSLQSPVDYFFEGLEDAAGGGMADEGGPFTHDFLMTPEGLELATLFPKIDRQKVRRRILELVRSMAAEDAASGLDD</sequence>
<feature type="domain" description="HTH cro/C1-type" evidence="1">
    <location>
        <begin position="22"/>
        <end position="76"/>
    </location>
</feature>
<dbReference type="EMBL" id="CP023315">
    <property type="protein sequence ID" value="ATC33559.1"/>
    <property type="molecule type" value="Genomic_DNA"/>
</dbReference>
<dbReference type="CDD" id="cd00093">
    <property type="entry name" value="HTH_XRE"/>
    <property type="match status" value="1"/>
</dbReference>